<dbReference type="PANTHER" id="PTHR47235:SF1">
    <property type="entry name" value="BLR6548 PROTEIN"/>
    <property type="match status" value="1"/>
</dbReference>
<evidence type="ECO:0000256" key="5">
    <source>
        <dbReference type="ARBA" id="ARBA00023004"/>
    </source>
</evidence>
<feature type="domain" description="Cytochrome c" evidence="8">
    <location>
        <begin position="64"/>
        <end position="190"/>
    </location>
</feature>
<dbReference type="GO" id="GO:0020037">
    <property type="term" value="F:heme binding"/>
    <property type="evidence" value="ECO:0007669"/>
    <property type="project" value="InterPro"/>
</dbReference>
<keyword evidence="5 6" id="KW-0408">Iron</keyword>
<evidence type="ECO:0000313" key="10">
    <source>
        <dbReference type="Proteomes" id="UP000633418"/>
    </source>
</evidence>
<dbReference type="InterPro" id="IPR028082">
    <property type="entry name" value="Peripla_BP_I"/>
</dbReference>
<dbReference type="SUPFAM" id="SSF53822">
    <property type="entry name" value="Periplasmic binding protein-like I"/>
    <property type="match status" value="1"/>
</dbReference>
<dbReference type="InterPro" id="IPR009056">
    <property type="entry name" value="Cyt_c-like_dom"/>
</dbReference>
<dbReference type="GO" id="GO:0046872">
    <property type="term" value="F:metal ion binding"/>
    <property type="evidence" value="ECO:0007669"/>
    <property type="project" value="UniProtKB-KW"/>
</dbReference>
<dbReference type="Gene3D" id="1.10.760.10">
    <property type="entry name" value="Cytochrome c-like domain"/>
    <property type="match status" value="1"/>
</dbReference>
<dbReference type="Pfam" id="PF13458">
    <property type="entry name" value="Peripla_BP_6"/>
    <property type="match status" value="1"/>
</dbReference>
<dbReference type="AlphaFoldDB" id="A0A9E6U017"/>
<keyword evidence="3 6" id="KW-0479">Metal-binding</keyword>
<gene>
    <name evidence="9" type="ORF">HU772_011750</name>
</gene>
<reference evidence="9 10" key="1">
    <citation type="journal article" date="2020" name="Microorganisms">
        <title>Reliable Identification of Environmental Pseudomonas Isolates Using the rpoD Gene.</title>
        <authorList>
            <consortium name="The Broad Institute Genome Sequencing Platform"/>
            <person name="Girard L."/>
            <person name="Lood C."/>
            <person name="Rokni-Zadeh H."/>
            <person name="van Noort V."/>
            <person name="Lavigne R."/>
            <person name="De Mot R."/>
        </authorList>
    </citation>
    <scope>NUCLEOTIDE SEQUENCE [LARGE SCALE GENOMIC DNA]</scope>
    <source>
        <strain evidence="9 10">RW9S1A</strain>
    </source>
</reference>
<evidence type="ECO:0000256" key="2">
    <source>
        <dbReference type="ARBA" id="ARBA00022617"/>
    </source>
</evidence>
<evidence type="ECO:0000256" key="3">
    <source>
        <dbReference type="ARBA" id="ARBA00022723"/>
    </source>
</evidence>
<feature type="region of interest" description="Disordered" evidence="7">
    <location>
        <begin position="1"/>
        <end position="38"/>
    </location>
</feature>
<dbReference type="InterPro" id="IPR028081">
    <property type="entry name" value="Leu-bd"/>
</dbReference>
<evidence type="ECO:0000259" key="8">
    <source>
        <dbReference type="PROSITE" id="PS51007"/>
    </source>
</evidence>
<comment type="similarity">
    <text evidence="1">Belongs to the leucine-binding protein family.</text>
</comment>
<keyword evidence="10" id="KW-1185">Reference proteome</keyword>
<dbReference type="Pfam" id="PF00034">
    <property type="entry name" value="Cytochrom_C"/>
    <property type="match status" value="1"/>
</dbReference>
<accession>A0A9E6U017</accession>
<dbReference type="PANTHER" id="PTHR47235">
    <property type="entry name" value="BLR6548 PROTEIN"/>
    <property type="match status" value="1"/>
</dbReference>
<dbReference type="PROSITE" id="PS51007">
    <property type="entry name" value="CYTC"/>
    <property type="match status" value="1"/>
</dbReference>
<evidence type="ECO:0000256" key="1">
    <source>
        <dbReference type="ARBA" id="ARBA00010062"/>
    </source>
</evidence>
<dbReference type="SUPFAM" id="SSF46626">
    <property type="entry name" value="Cytochrome c"/>
    <property type="match status" value="1"/>
</dbReference>
<evidence type="ECO:0000256" key="6">
    <source>
        <dbReference type="PROSITE-ProRule" id="PRU00433"/>
    </source>
</evidence>
<dbReference type="Gene3D" id="3.40.50.2300">
    <property type="match status" value="2"/>
</dbReference>
<dbReference type="GO" id="GO:0009055">
    <property type="term" value="F:electron transfer activity"/>
    <property type="evidence" value="ECO:0007669"/>
    <property type="project" value="InterPro"/>
</dbReference>
<proteinExistence type="inferred from homology"/>
<dbReference type="EMBL" id="CP077095">
    <property type="protein sequence ID" value="QXI40702.1"/>
    <property type="molecule type" value="Genomic_DNA"/>
</dbReference>
<evidence type="ECO:0000313" key="9">
    <source>
        <dbReference type="EMBL" id="QXI40702.1"/>
    </source>
</evidence>
<name>A0A9E6U017_9PSED</name>
<protein>
    <submittedName>
        <fullName evidence="9">ABC transporter substrate-binding protein</fullName>
    </submittedName>
</protein>
<dbReference type="InterPro" id="IPR036909">
    <property type="entry name" value="Cyt_c-like_dom_sf"/>
</dbReference>
<organism evidence="9 10">
    <name type="scientific">Pseudomonas xantholysinigenes</name>
    <dbReference type="NCBI Taxonomy" id="2745490"/>
    <lineage>
        <taxon>Bacteria</taxon>
        <taxon>Pseudomonadati</taxon>
        <taxon>Pseudomonadota</taxon>
        <taxon>Gammaproteobacteria</taxon>
        <taxon>Pseudomonadales</taxon>
        <taxon>Pseudomonadaceae</taxon>
        <taxon>Pseudomonas</taxon>
    </lineage>
</organism>
<dbReference type="KEGG" id="pxn:HU772_011750"/>
<evidence type="ECO:0000256" key="7">
    <source>
        <dbReference type="SAM" id="MobiDB-lite"/>
    </source>
</evidence>
<dbReference type="Proteomes" id="UP000633418">
    <property type="component" value="Chromosome"/>
</dbReference>
<sequence>MGTYPLVGAGLSRDRPRSGRTPCDGSPPGGPRKSPSRDKPVAAKWWLLVWWCLCQPVLALELTPHEQAGKRLYREGVSSSDAQLLARVGASDISVPASVLPCASCHGNDGRGRSEGGVRPPSLDWQRLALGAGERESNRRRYPAYSDASLARVIRTGIDPGGNRLDPAMPRFELSLADQRNLTAYLKRLDEDRDPGLEEATLRLGTLLPQQGPLAEAGRVVRAVLEDAVEQLNQQGGVHGRRLQLVVQDPGYDVASTAQAFQTLLQAQVFALVAPLAPLLEAQAVEAAGVPWVGATPRAGGNRQVFDPLPGLPEQLLSVALHAREALGQERLQIVYAGAGQAAAAETLHQRLRQMGWSPPPVQVFDGTPPAGEGIVYLGHAQAFAELAASLQAAGRTPYLLAASGQVASVVAELPAQWSRRVLLAYPFVPGDWTMQGRAALAGIQRRQGLDARQASLQVSTWCAWRLLAEALRQVGRDASREQLLDALEQLHDVDTGLTPLLGFGPGRRQGLAGAHVVAVSLPGPGFIEVAPYRAAPDSP</sequence>
<keyword evidence="4" id="KW-0732">Signal</keyword>
<keyword evidence="2 6" id="KW-0349">Heme</keyword>
<evidence type="ECO:0000256" key="4">
    <source>
        <dbReference type="ARBA" id="ARBA00022729"/>
    </source>
</evidence>
<reference evidence="9 10" key="2">
    <citation type="journal article" date="2021" name="Microorganisms">
        <title>The Ever-Expanding Pseudomonas Genus: Description of 43 New Species and Partition of the Pseudomonas putida Group.</title>
        <authorList>
            <person name="Girard L."/>
            <person name="Lood C."/>
            <person name="Hofte M."/>
            <person name="Vandamme P."/>
            <person name="Rokni-Zadeh H."/>
            <person name="van Noort V."/>
            <person name="Lavigne R."/>
            <person name="De Mot R."/>
        </authorList>
    </citation>
    <scope>NUCLEOTIDE SEQUENCE [LARGE SCALE GENOMIC DNA]</scope>
    <source>
        <strain evidence="9 10">RW9S1A</strain>
    </source>
</reference>